<protein>
    <recommendedName>
        <fullName evidence="5">Secreted protein</fullName>
    </recommendedName>
</protein>
<keyword evidence="4" id="KW-1185">Reference proteome</keyword>
<dbReference type="Proteomes" id="UP000646426">
    <property type="component" value="Unassembled WGS sequence"/>
</dbReference>
<evidence type="ECO:0000256" key="1">
    <source>
        <dbReference type="SAM" id="MobiDB-lite"/>
    </source>
</evidence>
<accession>A0A918SVE7</accession>
<gene>
    <name evidence="3" type="ORF">GCM10007067_06070</name>
</gene>
<dbReference type="AlphaFoldDB" id="A0A918SVE7"/>
<name>A0A918SVE7_9GAMM</name>
<evidence type="ECO:0000313" key="3">
    <source>
        <dbReference type="EMBL" id="GHA72371.1"/>
    </source>
</evidence>
<dbReference type="RefSeq" id="WP_189453185.1">
    <property type="nucleotide sequence ID" value="NZ_BMYD01000001.1"/>
</dbReference>
<organism evidence="3 4">
    <name type="scientific">Cognatilysobacter bugurensis</name>
    <dbReference type="NCBI Taxonomy" id="543356"/>
    <lineage>
        <taxon>Bacteria</taxon>
        <taxon>Pseudomonadati</taxon>
        <taxon>Pseudomonadota</taxon>
        <taxon>Gammaproteobacteria</taxon>
        <taxon>Lysobacterales</taxon>
        <taxon>Lysobacteraceae</taxon>
        <taxon>Cognatilysobacter</taxon>
    </lineage>
</organism>
<reference evidence="3" key="1">
    <citation type="journal article" date="2014" name="Int. J. Syst. Evol. Microbiol.">
        <title>Complete genome sequence of Corynebacterium casei LMG S-19264T (=DSM 44701T), isolated from a smear-ripened cheese.</title>
        <authorList>
            <consortium name="US DOE Joint Genome Institute (JGI-PGF)"/>
            <person name="Walter F."/>
            <person name="Albersmeier A."/>
            <person name="Kalinowski J."/>
            <person name="Ruckert C."/>
        </authorList>
    </citation>
    <scope>NUCLEOTIDE SEQUENCE</scope>
    <source>
        <strain evidence="3">KCTC 23077</strain>
    </source>
</reference>
<keyword evidence="2" id="KW-0732">Signal</keyword>
<evidence type="ECO:0000256" key="2">
    <source>
        <dbReference type="SAM" id="SignalP"/>
    </source>
</evidence>
<evidence type="ECO:0008006" key="5">
    <source>
        <dbReference type="Google" id="ProtNLM"/>
    </source>
</evidence>
<feature type="region of interest" description="Disordered" evidence="1">
    <location>
        <begin position="275"/>
        <end position="298"/>
    </location>
</feature>
<evidence type="ECO:0000313" key="4">
    <source>
        <dbReference type="Proteomes" id="UP000646426"/>
    </source>
</evidence>
<feature type="chain" id="PRO_5037846757" description="Secreted protein" evidence="2">
    <location>
        <begin position="28"/>
        <end position="298"/>
    </location>
</feature>
<feature type="signal peptide" evidence="2">
    <location>
        <begin position="1"/>
        <end position="27"/>
    </location>
</feature>
<proteinExistence type="predicted"/>
<sequence length="298" mass="31810">MSTAHPRLVTTALLATAAAALTTFAHAQPPQRSLAYVSEPGDPIGQGRSGTALPRFLYAKPDGVFVAAWDGEVNYELVLVPPAGQRLQRGSYEDARGGTETTAGHPVLEFRSNEVCEGSRGRFQIDDIAYDDAGKVTRLRANFEQRCVGASGSLWGDLALDAGLTAYSASLEPVGLYDPNHAIAYLTVQCAGAPTYGELRLRASQRVRGGGTVTAVSDRTFGCGPEPQRVRLDLIADGTATWRPGPVQVEVESFVHDPHYEEAGRVLRATVQGTVALPHARRQPSHARPTPRVSAAGR</sequence>
<comment type="caution">
    <text evidence="3">The sequence shown here is derived from an EMBL/GenBank/DDBJ whole genome shotgun (WGS) entry which is preliminary data.</text>
</comment>
<reference evidence="3" key="2">
    <citation type="submission" date="2020-09" db="EMBL/GenBank/DDBJ databases">
        <authorList>
            <person name="Sun Q."/>
            <person name="Kim S."/>
        </authorList>
    </citation>
    <scope>NUCLEOTIDE SEQUENCE</scope>
    <source>
        <strain evidence="3">KCTC 23077</strain>
    </source>
</reference>
<dbReference type="EMBL" id="BMYD01000001">
    <property type="protein sequence ID" value="GHA72371.1"/>
    <property type="molecule type" value="Genomic_DNA"/>
</dbReference>